<dbReference type="InterPro" id="IPR051044">
    <property type="entry name" value="MAG_DAG_Lipase"/>
</dbReference>
<evidence type="ECO:0000313" key="3">
    <source>
        <dbReference type="Proteomes" id="UP000564385"/>
    </source>
</evidence>
<proteinExistence type="predicted"/>
<dbReference type="Pfam" id="PF12146">
    <property type="entry name" value="Hydrolase_4"/>
    <property type="match status" value="1"/>
</dbReference>
<dbReference type="Gene3D" id="3.40.50.1820">
    <property type="entry name" value="alpha/beta hydrolase"/>
    <property type="match status" value="1"/>
</dbReference>
<dbReference type="InterPro" id="IPR029058">
    <property type="entry name" value="AB_hydrolase_fold"/>
</dbReference>
<dbReference type="InterPro" id="IPR022742">
    <property type="entry name" value="Hydrolase_4"/>
</dbReference>
<evidence type="ECO:0000313" key="2">
    <source>
        <dbReference type="EMBL" id="NYF91456.1"/>
    </source>
</evidence>
<sequence length="293" mass="32313">MKQSRATTNQETVDSEGGLKIFFRSWRPDEAAHAIVVIVPGFNAHSGYYEWVAEQFVADGLAVYAVDLRGRGNSDGERFYVEAFEDYVRDVEAVTTVAKSREPGLPLFLLGHSAGGVVACLYTLDHQAELTGLICESFAHELPAPDFALAVFKGLSHVAPHAHILHLPNERFSRDAKVVETMDNDPLIAHETQPTQTMAAMVRADERLKKEFPLITLPVLILHGTLDKNTKPSGSQHFYEMAGSTDKTLKLYEGCFHDLLNDIDKESVIVDIKSWIDGHIPVAASNQGSTVQV</sequence>
<comment type="caution">
    <text evidence="2">The sequence shown here is derived from an EMBL/GenBank/DDBJ whole genome shotgun (WGS) entry which is preliminary data.</text>
</comment>
<feature type="domain" description="Serine aminopeptidase S33" evidence="1">
    <location>
        <begin position="32"/>
        <end position="264"/>
    </location>
</feature>
<name>A0A852VPD5_9BACT</name>
<dbReference type="Proteomes" id="UP000564385">
    <property type="component" value="Unassembled WGS sequence"/>
</dbReference>
<organism evidence="2 3">
    <name type="scientific">Tunturiibacter lichenicola</name>
    <dbReference type="NCBI Taxonomy" id="2051959"/>
    <lineage>
        <taxon>Bacteria</taxon>
        <taxon>Pseudomonadati</taxon>
        <taxon>Acidobacteriota</taxon>
        <taxon>Terriglobia</taxon>
        <taxon>Terriglobales</taxon>
        <taxon>Acidobacteriaceae</taxon>
        <taxon>Tunturiibacter</taxon>
    </lineage>
</organism>
<dbReference type="AlphaFoldDB" id="A0A852VPD5"/>
<protein>
    <submittedName>
        <fullName evidence="2">Alpha-beta hydrolase superfamily lysophospholipase</fullName>
    </submittedName>
</protein>
<dbReference type="PANTHER" id="PTHR11614">
    <property type="entry name" value="PHOSPHOLIPASE-RELATED"/>
    <property type="match status" value="1"/>
</dbReference>
<dbReference type="EMBL" id="JACCCU010000002">
    <property type="protein sequence ID" value="NYF91456.1"/>
    <property type="molecule type" value="Genomic_DNA"/>
</dbReference>
<keyword evidence="2" id="KW-0378">Hydrolase</keyword>
<reference evidence="2 3" key="1">
    <citation type="submission" date="2020-07" db="EMBL/GenBank/DDBJ databases">
        <title>Genomic Encyclopedia of Type Strains, Phase IV (KMG-V): Genome sequencing to study the core and pangenomes of soil and plant-associated prokaryotes.</title>
        <authorList>
            <person name="Whitman W."/>
        </authorList>
    </citation>
    <scope>NUCLEOTIDE SEQUENCE [LARGE SCALE GENOMIC DNA]</scope>
    <source>
        <strain evidence="2 3">M8UP22</strain>
    </source>
</reference>
<dbReference type="GO" id="GO:0016787">
    <property type="term" value="F:hydrolase activity"/>
    <property type="evidence" value="ECO:0007669"/>
    <property type="project" value="UniProtKB-KW"/>
</dbReference>
<gene>
    <name evidence="2" type="ORF">HDF08_003558</name>
</gene>
<dbReference type="SUPFAM" id="SSF53474">
    <property type="entry name" value="alpha/beta-Hydrolases"/>
    <property type="match status" value="1"/>
</dbReference>
<accession>A0A852VPD5</accession>
<evidence type="ECO:0000259" key="1">
    <source>
        <dbReference type="Pfam" id="PF12146"/>
    </source>
</evidence>